<dbReference type="EMBL" id="LT618793">
    <property type="protein sequence ID" value="SCQ74315.1"/>
    <property type="molecule type" value="Genomic_DNA"/>
</dbReference>
<dbReference type="Pfam" id="PF08666">
    <property type="entry name" value="SAF"/>
    <property type="match status" value="1"/>
</dbReference>
<protein>
    <submittedName>
        <fullName evidence="4">SAF domain protein</fullName>
    </submittedName>
</protein>
<keyword evidence="1" id="KW-1133">Transmembrane helix</keyword>
<gene>
    <name evidence="3" type="ORF">PFR_JS10_182</name>
    <name evidence="4" type="ORF">PFR_JS23_147</name>
</gene>
<feature type="transmembrane region" description="Helical" evidence="1">
    <location>
        <begin position="49"/>
        <end position="68"/>
    </location>
</feature>
<dbReference type="SMART" id="SM00858">
    <property type="entry name" value="SAF"/>
    <property type="match status" value="1"/>
</dbReference>
<sequence length="236" mass="24139">MGFIYVSHARVPPARAERDLSMVAFPRKSLSELTRRAVPSLRARRSPRLIIIGVLCACLGGLGCAVAWHQATDARQVVVMARAVPRGATIDGADLGTTSIGSAPGVATIGAEQLSTLIGTTALVELQQGMLVPASALGEETVRPGRHHVGVHLVAGRVPGDLVAGSAVIISAAPGPTDDASFRAEQLSVPATIVGTPSRQSDGSWNFDLDVPAGASLRIATLAAAGRLVVVHGTAA</sequence>
<evidence type="ECO:0000259" key="2">
    <source>
        <dbReference type="SMART" id="SM00858"/>
    </source>
</evidence>
<dbReference type="EMBL" id="LT576035">
    <property type="protein sequence ID" value="SBN37825.1"/>
    <property type="molecule type" value="Genomic_DNA"/>
</dbReference>
<reference evidence="3" key="1">
    <citation type="submission" date="2016-05" db="EMBL/GenBank/DDBJ databases">
        <authorList>
            <person name="Lavstsen T."/>
            <person name="Jespersen J.S."/>
        </authorList>
    </citation>
    <scope>NUCLEOTIDE SEQUENCE</scope>
    <source>
        <strain evidence="3">PFRJS10</strain>
    </source>
</reference>
<dbReference type="OrthoDB" id="3789761at2"/>
<name>A0A2C8BAM8_9ACTN</name>
<keyword evidence="1" id="KW-0472">Membrane</keyword>
<feature type="domain" description="SAF" evidence="2">
    <location>
        <begin position="75"/>
        <end position="138"/>
    </location>
</feature>
<proteinExistence type="predicted"/>
<evidence type="ECO:0000313" key="3">
    <source>
        <dbReference type="EMBL" id="SBN37825.1"/>
    </source>
</evidence>
<dbReference type="AlphaFoldDB" id="A0A2C8BAM8"/>
<dbReference type="Proteomes" id="UP000250080">
    <property type="component" value="Chromosome I"/>
</dbReference>
<organism evidence="4 5">
    <name type="scientific">Propionibacterium freudenreichii</name>
    <dbReference type="NCBI Taxonomy" id="1744"/>
    <lineage>
        <taxon>Bacteria</taxon>
        <taxon>Bacillati</taxon>
        <taxon>Actinomycetota</taxon>
        <taxon>Actinomycetes</taxon>
        <taxon>Propionibacteriales</taxon>
        <taxon>Propionibacteriaceae</taxon>
        <taxon>Propionibacterium</taxon>
    </lineage>
</organism>
<evidence type="ECO:0000256" key="1">
    <source>
        <dbReference type="SAM" id="Phobius"/>
    </source>
</evidence>
<evidence type="ECO:0000313" key="5">
    <source>
        <dbReference type="Proteomes" id="UP000250080"/>
    </source>
</evidence>
<keyword evidence="1" id="KW-0812">Transmembrane</keyword>
<reference evidence="4 5" key="2">
    <citation type="submission" date="2016-09" db="EMBL/GenBank/DDBJ databases">
        <authorList>
            <person name="Laine KS P."/>
        </authorList>
    </citation>
    <scope>NUCLEOTIDE SEQUENCE [LARGE SCALE GENOMIC DNA]</scope>
    <source>
        <strain evidence="4">PFRJS-23</strain>
    </source>
</reference>
<dbReference type="InterPro" id="IPR013974">
    <property type="entry name" value="SAF"/>
</dbReference>
<evidence type="ECO:0000313" key="4">
    <source>
        <dbReference type="EMBL" id="SCQ74315.1"/>
    </source>
</evidence>
<accession>A0A2C8BAM8</accession>